<feature type="compositionally biased region" description="Low complexity" evidence="1">
    <location>
        <begin position="30"/>
        <end position="41"/>
    </location>
</feature>
<feature type="compositionally biased region" description="Low complexity" evidence="1">
    <location>
        <begin position="1"/>
        <end position="17"/>
    </location>
</feature>
<sequence length="276" mass="31871">MEGRWSSASTSTSTSTSLQRWHLPSDQSASTSTTSPLTLPSWTGGLLPTALTQQQPPTRAEIARFSESTIYPVQRRQQLTPDVPPLSDPYDPFFIPQSILSAAPVSPQFQPTSKILQLPPEILTLIFEKVKIPYFQISLALTCKTMARIASQKNVMSPWRGYRDKDGLFRLLERKNNKWMPSSLGLCRACFMFRPRDIAFWEKELESPEFDCIYANWYDIFGWFDQSYQQHRCPWCTILGYTAYFREAQLIEDREKGPRTRTQSTCPRLARRIDRP</sequence>
<dbReference type="GeneID" id="19176144"/>
<dbReference type="InterPro" id="IPR001810">
    <property type="entry name" value="F-box_dom"/>
</dbReference>
<accession>W9WAQ2</accession>
<comment type="caution">
    <text evidence="3">The sequence shown here is derived from an EMBL/GenBank/DDBJ whole genome shotgun (WGS) entry which is preliminary data.</text>
</comment>
<protein>
    <recommendedName>
        <fullName evidence="2">F-box domain-containing protein</fullName>
    </recommendedName>
</protein>
<dbReference type="Pfam" id="PF00646">
    <property type="entry name" value="F-box"/>
    <property type="match status" value="1"/>
</dbReference>
<feature type="domain" description="F-box" evidence="2">
    <location>
        <begin position="112"/>
        <end position="162"/>
    </location>
</feature>
<evidence type="ECO:0000313" key="4">
    <source>
        <dbReference type="Proteomes" id="UP000019473"/>
    </source>
</evidence>
<dbReference type="EMBL" id="AMGW01000001">
    <property type="protein sequence ID" value="EXJ65192.1"/>
    <property type="molecule type" value="Genomic_DNA"/>
</dbReference>
<dbReference type="Proteomes" id="UP000019473">
    <property type="component" value="Unassembled WGS sequence"/>
</dbReference>
<dbReference type="VEuPathDB" id="FungiDB:A1O7_01532"/>
<organism evidence="3 4">
    <name type="scientific">Cladophialophora yegresii CBS 114405</name>
    <dbReference type="NCBI Taxonomy" id="1182544"/>
    <lineage>
        <taxon>Eukaryota</taxon>
        <taxon>Fungi</taxon>
        <taxon>Dikarya</taxon>
        <taxon>Ascomycota</taxon>
        <taxon>Pezizomycotina</taxon>
        <taxon>Eurotiomycetes</taxon>
        <taxon>Chaetothyriomycetidae</taxon>
        <taxon>Chaetothyriales</taxon>
        <taxon>Herpotrichiellaceae</taxon>
        <taxon>Cladophialophora</taxon>
    </lineage>
</organism>
<keyword evidence="4" id="KW-1185">Reference proteome</keyword>
<dbReference type="OrthoDB" id="4150370at2759"/>
<evidence type="ECO:0000259" key="2">
    <source>
        <dbReference type="PROSITE" id="PS50181"/>
    </source>
</evidence>
<evidence type="ECO:0000313" key="3">
    <source>
        <dbReference type="EMBL" id="EXJ65192.1"/>
    </source>
</evidence>
<reference evidence="3 4" key="1">
    <citation type="submission" date="2013-03" db="EMBL/GenBank/DDBJ databases">
        <title>The Genome Sequence of Cladophialophora yegresii CBS 114405.</title>
        <authorList>
            <consortium name="The Broad Institute Genomics Platform"/>
            <person name="Cuomo C."/>
            <person name="de Hoog S."/>
            <person name="Gorbushina A."/>
            <person name="Walker B."/>
            <person name="Young S.K."/>
            <person name="Zeng Q."/>
            <person name="Gargeya S."/>
            <person name="Fitzgerald M."/>
            <person name="Haas B."/>
            <person name="Abouelleil A."/>
            <person name="Allen A.W."/>
            <person name="Alvarado L."/>
            <person name="Arachchi H.M."/>
            <person name="Berlin A.M."/>
            <person name="Chapman S.B."/>
            <person name="Gainer-Dewar J."/>
            <person name="Goldberg J."/>
            <person name="Griggs A."/>
            <person name="Gujja S."/>
            <person name="Hansen M."/>
            <person name="Howarth C."/>
            <person name="Imamovic A."/>
            <person name="Ireland A."/>
            <person name="Larimer J."/>
            <person name="McCowan C."/>
            <person name="Murphy C."/>
            <person name="Pearson M."/>
            <person name="Poon T.W."/>
            <person name="Priest M."/>
            <person name="Roberts A."/>
            <person name="Saif S."/>
            <person name="Shea T."/>
            <person name="Sisk P."/>
            <person name="Sykes S."/>
            <person name="Wortman J."/>
            <person name="Nusbaum C."/>
            <person name="Birren B."/>
        </authorList>
    </citation>
    <scope>NUCLEOTIDE SEQUENCE [LARGE SCALE GENOMIC DNA]</scope>
    <source>
        <strain evidence="3 4">CBS 114405</strain>
    </source>
</reference>
<feature type="region of interest" description="Disordered" evidence="1">
    <location>
        <begin position="1"/>
        <end position="41"/>
    </location>
</feature>
<dbReference type="RefSeq" id="XP_007753759.1">
    <property type="nucleotide sequence ID" value="XM_007755569.1"/>
</dbReference>
<name>W9WAQ2_9EURO</name>
<dbReference type="HOGENOM" id="CLU_091407_0_0_1"/>
<dbReference type="AlphaFoldDB" id="W9WAQ2"/>
<proteinExistence type="predicted"/>
<evidence type="ECO:0000256" key="1">
    <source>
        <dbReference type="SAM" id="MobiDB-lite"/>
    </source>
</evidence>
<dbReference type="PROSITE" id="PS50181">
    <property type="entry name" value="FBOX"/>
    <property type="match status" value="1"/>
</dbReference>
<gene>
    <name evidence="3" type="ORF">A1O7_01532</name>
</gene>